<evidence type="ECO:0000313" key="1">
    <source>
        <dbReference type="EMBL" id="KAH7928473.1"/>
    </source>
</evidence>
<dbReference type="EMBL" id="MU266353">
    <property type="protein sequence ID" value="KAH7928473.1"/>
    <property type="molecule type" value="Genomic_DNA"/>
</dbReference>
<sequence>MIVEALLDAGDADGCAPKSLFAWMAAHYPLQTNFRPSASQALQKAFKRGRLEKGSNGRYRLNTAWEGGNTSRRTTRRPQTHAQTTLSAPQAPAPAPSPFTHAPLAHPGPSPPYPGYGYPGYAQKTTPHTSTHAAPHTAAHTTPQPQSQPQNQNAPQPAPADETGEGSDAWEAAQSILKAINFGQLLQMSAEGDGADSRAGADGGAGVGAGLPVEGSVGGGGDADDDGGGRTPQAGLTGDERAALQAQLALLAAQLAEMADEGAGEEQEQEGVGEEQGQEGAGEEQEQEQDQEQEQEQDGDSDDEADMEMVAICD</sequence>
<reference evidence="1" key="1">
    <citation type="journal article" date="2021" name="New Phytol.">
        <title>Evolutionary innovations through gain and loss of genes in the ectomycorrhizal Boletales.</title>
        <authorList>
            <person name="Wu G."/>
            <person name="Miyauchi S."/>
            <person name="Morin E."/>
            <person name="Kuo A."/>
            <person name="Drula E."/>
            <person name="Varga T."/>
            <person name="Kohler A."/>
            <person name="Feng B."/>
            <person name="Cao Y."/>
            <person name="Lipzen A."/>
            <person name="Daum C."/>
            <person name="Hundley H."/>
            <person name="Pangilinan J."/>
            <person name="Johnson J."/>
            <person name="Barry K."/>
            <person name="LaButti K."/>
            <person name="Ng V."/>
            <person name="Ahrendt S."/>
            <person name="Min B."/>
            <person name="Choi I.G."/>
            <person name="Park H."/>
            <person name="Plett J.M."/>
            <person name="Magnuson J."/>
            <person name="Spatafora J.W."/>
            <person name="Nagy L.G."/>
            <person name="Henrissat B."/>
            <person name="Grigoriev I.V."/>
            <person name="Yang Z.L."/>
            <person name="Xu J."/>
            <person name="Martin F.M."/>
        </authorList>
    </citation>
    <scope>NUCLEOTIDE SEQUENCE</scope>
    <source>
        <strain evidence="1">KUC20120723A-06</strain>
    </source>
</reference>
<protein>
    <submittedName>
        <fullName evidence="1">Uncharacterized protein</fullName>
    </submittedName>
</protein>
<accession>A0ACB8BT69</accession>
<comment type="caution">
    <text evidence="1">The sequence shown here is derived from an EMBL/GenBank/DDBJ whole genome shotgun (WGS) entry which is preliminary data.</text>
</comment>
<dbReference type="Proteomes" id="UP000790709">
    <property type="component" value="Unassembled WGS sequence"/>
</dbReference>
<proteinExistence type="predicted"/>
<keyword evidence="2" id="KW-1185">Reference proteome</keyword>
<name>A0ACB8BT69_9AGAM</name>
<organism evidence="1 2">
    <name type="scientific">Leucogyrophana mollusca</name>
    <dbReference type="NCBI Taxonomy" id="85980"/>
    <lineage>
        <taxon>Eukaryota</taxon>
        <taxon>Fungi</taxon>
        <taxon>Dikarya</taxon>
        <taxon>Basidiomycota</taxon>
        <taxon>Agaricomycotina</taxon>
        <taxon>Agaricomycetes</taxon>
        <taxon>Agaricomycetidae</taxon>
        <taxon>Boletales</taxon>
        <taxon>Boletales incertae sedis</taxon>
        <taxon>Leucogyrophana</taxon>
    </lineage>
</organism>
<evidence type="ECO:0000313" key="2">
    <source>
        <dbReference type="Proteomes" id="UP000790709"/>
    </source>
</evidence>
<gene>
    <name evidence="1" type="ORF">BV22DRAFT_1117606</name>
</gene>